<evidence type="ECO:0000313" key="2">
    <source>
        <dbReference type="Proteomes" id="UP000195273"/>
    </source>
</evidence>
<protein>
    <submittedName>
        <fullName evidence="1">Uncharacterized protein</fullName>
    </submittedName>
</protein>
<dbReference type="EMBL" id="CP021431">
    <property type="protein sequence ID" value="ART99385.1"/>
    <property type="molecule type" value="Genomic_DNA"/>
</dbReference>
<accession>A0A1Y0E6Z3</accession>
<reference evidence="1 2" key="1">
    <citation type="submission" date="2017-05" db="EMBL/GenBank/DDBJ databases">
        <title>Genome Sequence of Loktanella vestfoldensis Strain SMR4r Isolated from a Culture of the Diatom Skeletonema marinoi.</title>
        <authorList>
            <person name="Topel M."/>
            <person name="Pinder M.I.M."/>
            <person name="Johansson O.N."/>
            <person name="Kourtchenko O."/>
            <person name="Godhe A."/>
            <person name="Clarke A.K."/>
        </authorList>
    </citation>
    <scope>NUCLEOTIDE SEQUENCE [LARGE SCALE GENOMIC DNA]</scope>
    <source>
        <strain evidence="1 2">SMR4r</strain>
    </source>
</reference>
<name>A0A1Y0E6Z3_9RHOB</name>
<evidence type="ECO:0000313" key="1">
    <source>
        <dbReference type="EMBL" id="ART99385.1"/>
    </source>
</evidence>
<dbReference type="KEGG" id="lvs:LOKVESSMR4R_00037"/>
<gene>
    <name evidence="1" type="ORF">LOKVESSMR4R_00037</name>
</gene>
<proteinExistence type="predicted"/>
<sequence>MKLTRSVVTVDHGIYGKKDLPAFCKDGLALIKLEGRAVSWRIYHALTGITIGSAGDRRTKEAAKRVMASLLDLPLEWEREDACTQVGQHLDAVKCALQTA</sequence>
<organism evidence="1 2">
    <name type="scientific">Yoonia vestfoldensis</name>
    <dbReference type="NCBI Taxonomy" id="245188"/>
    <lineage>
        <taxon>Bacteria</taxon>
        <taxon>Pseudomonadati</taxon>
        <taxon>Pseudomonadota</taxon>
        <taxon>Alphaproteobacteria</taxon>
        <taxon>Rhodobacterales</taxon>
        <taxon>Paracoccaceae</taxon>
        <taxon>Yoonia</taxon>
    </lineage>
</organism>
<keyword evidence="2" id="KW-1185">Reference proteome</keyword>
<dbReference type="RefSeq" id="WP_087205647.1">
    <property type="nucleotide sequence ID" value="NZ_CP021431.1"/>
</dbReference>
<dbReference type="Proteomes" id="UP000195273">
    <property type="component" value="Chromosome"/>
</dbReference>
<dbReference type="AlphaFoldDB" id="A0A1Y0E6Z3"/>